<organism evidence="2 3">
    <name type="scientific">Rotaria magnacalcarata</name>
    <dbReference type="NCBI Taxonomy" id="392030"/>
    <lineage>
        <taxon>Eukaryota</taxon>
        <taxon>Metazoa</taxon>
        <taxon>Spiralia</taxon>
        <taxon>Gnathifera</taxon>
        <taxon>Rotifera</taxon>
        <taxon>Eurotatoria</taxon>
        <taxon>Bdelloidea</taxon>
        <taxon>Philodinida</taxon>
        <taxon>Philodinidae</taxon>
        <taxon>Rotaria</taxon>
    </lineage>
</organism>
<comment type="caution">
    <text evidence="2">The sequence shown here is derived from an EMBL/GenBank/DDBJ whole genome shotgun (WGS) entry which is preliminary data.</text>
</comment>
<accession>A0A8S3CMS7</accession>
<dbReference type="AlphaFoldDB" id="A0A8S3CMS7"/>
<reference evidence="2" key="1">
    <citation type="submission" date="2021-02" db="EMBL/GenBank/DDBJ databases">
        <authorList>
            <person name="Nowell W R."/>
        </authorList>
    </citation>
    <scope>NUCLEOTIDE SEQUENCE</scope>
</reference>
<dbReference type="EMBL" id="CAJOBI010181521">
    <property type="protein sequence ID" value="CAF4928253.1"/>
    <property type="molecule type" value="Genomic_DNA"/>
</dbReference>
<name>A0A8S3CMS7_9BILA</name>
<evidence type="ECO:0000313" key="3">
    <source>
        <dbReference type="Proteomes" id="UP000676336"/>
    </source>
</evidence>
<evidence type="ECO:0000256" key="1">
    <source>
        <dbReference type="SAM" id="MobiDB-lite"/>
    </source>
</evidence>
<protein>
    <submittedName>
        <fullName evidence="2">Uncharacterized protein</fullName>
    </submittedName>
</protein>
<sequence>LSPETLEIVIDDEFDSDLFDEDSNSQSKYRKPGRTDDEHNINRPWQQITVKVNYKTA</sequence>
<evidence type="ECO:0000313" key="2">
    <source>
        <dbReference type="EMBL" id="CAF4928253.1"/>
    </source>
</evidence>
<feature type="region of interest" description="Disordered" evidence="1">
    <location>
        <begin position="17"/>
        <end position="40"/>
    </location>
</feature>
<proteinExistence type="predicted"/>
<gene>
    <name evidence="2" type="ORF">SMN809_LOCUS53057</name>
</gene>
<dbReference type="Proteomes" id="UP000676336">
    <property type="component" value="Unassembled WGS sequence"/>
</dbReference>
<feature type="non-terminal residue" evidence="2">
    <location>
        <position position="1"/>
    </location>
</feature>